<accession>A0A0D2FFD1</accession>
<organism evidence="3 4">
    <name type="scientific">Fonsecaea pedrosoi CBS 271.37</name>
    <dbReference type="NCBI Taxonomy" id="1442368"/>
    <lineage>
        <taxon>Eukaryota</taxon>
        <taxon>Fungi</taxon>
        <taxon>Dikarya</taxon>
        <taxon>Ascomycota</taxon>
        <taxon>Pezizomycotina</taxon>
        <taxon>Eurotiomycetes</taxon>
        <taxon>Chaetothyriomycetidae</taxon>
        <taxon>Chaetothyriales</taxon>
        <taxon>Herpotrichiellaceae</taxon>
        <taxon>Fonsecaea</taxon>
    </lineage>
</organism>
<evidence type="ECO:0000256" key="1">
    <source>
        <dbReference type="SAM" id="MobiDB-lite"/>
    </source>
</evidence>
<evidence type="ECO:0000256" key="2">
    <source>
        <dbReference type="SAM" id="Phobius"/>
    </source>
</evidence>
<dbReference type="GeneID" id="25300252"/>
<feature type="compositionally biased region" description="Polar residues" evidence="1">
    <location>
        <begin position="360"/>
        <end position="379"/>
    </location>
</feature>
<name>A0A0D2FFD1_9EURO</name>
<feature type="region of interest" description="Disordered" evidence="1">
    <location>
        <begin position="360"/>
        <end position="382"/>
    </location>
</feature>
<keyword evidence="2" id="KW-1133">Transmembrane helix</keyword>
<gene>
    <name evidence="3" type="ORF">Z517_00762</name>
</gene>
<keyword evidence="2" id="KW-0472">Membrane</keyword>
<protein>
    <submittedName>
        <fullName evidence="3">Uncharacterized protein</fullName>
    </submittedName>
</protein>
<dbReference type="EMBL" id="KN846969">
    <property type="protein sequence ID" value="KIW85372.1"/>
    <property type="molecule type" value="Genomic_DNA"/>
</dbReference>
<feature type="region of interest" description="Disordered" evidence="1">
    <location>
        <begin position="401"/>
        <end position="463"/>
    </location>
</feature>
<keyword evidence="4" id="KW-1185">Reference proteome</keyword>
<feature type="transmembrane region" description="Helical" evidence="2">
    <location>
        <begin position="268"/>
        <end position="293"/>
    </location>
</feature>
<dbReference type="RefSeq" id="XP_013289180.1">
    <property type="nucleotide sequence ID" value="XM_013433726.1"/>
</dbReference>
<dbReference type="AlphaFoldDB" id="A0A0D2FFD1"/>
<dbReference type="VEuPathDB" id="FungiDB:Z517_00762"/>
<sequence length="507" mass="55489">MAGIGLAGYDGWAGEPDYQWPPAQAGVSQHVDFAMNHILPRNGPGPEVQQTFRITMPAQQSWGVIVGNAIQQFDITTPAHQVQGTIMSAGTMTDPELDRTFTRIFTLREMERLGDFEIHFTQNLFNHLYVEKYTEQRANWRRLKFSWKKFRPIVYVFQYATLLAQLKTNDLGNHRELIDETLSTLGLLIPQDEHSQRWFSKRWNKSKRIDGLYAVDRAAGRQNARSRRIRDFHHWRARLLILEKEFDDTSPQTPLAWWHDRRRGRDWATFWCSVLASVIALVAFILAICATWYGKKSVDQAVIANVYASIASSSAAAAASLSSQSSMAGNASTSFAATTVNNCFVECCYEAIASSISCDKPTSSTAQGPCSTIPSSADTGSKPFTSTTPFTASAFSDQSSSITTHTSSTVPGPTSLRTTSLGSTSPTSNQTSLISISPSSTTPSSTSPELTSPSSTSPDSISLSSVLPDPTFAISTILSSTPPSLPSFYSLSVGPGRPQTWTQPGPL</sequence>
<dbReference type="HOGENOM" id="CLU_537521_0_0_1"/>
<evidence type="ECO:0000313" key="4">
    <source>
        <dbReference type="Proteomes" id="UP000053029"/>
    </source>
</evidence>
<proteinExistence type="predicted"/>
<evidence type="ECO:0000313" key="3">
    <source>
        <dbReference type="EMBL" id="KIW85372.1"/>
    </source>
</evidence>
<reference evidence="3 4" key="1">
    <citation type="submission" date="2015-01" db="EMBL/GenBank/DDBJ databases">
        <title>The Genome Sequence of Fonsecaea pedrosoi CBS 271.37.</title>
        <authorList>
            <consortium name="The Broad Institute Genomics Platform"/>
            <person name="Cuomo C."/>
            <person name="de Hoog S."/>
            <person name="Gorbushina A."/>
            <person name="Stielow B."/>
            <person name="Teixiera M."/>
            <person name="Abouelleil A."/>
            <person name="Chapman S.B."/>
            <person name="Priest M."/>
            <person name="Young S.K."/>
            <person name="Wortman J."/>
            <person name="Nusbaum C."/>
            <person name="Birren B."/>
        </authorList>
    </citation>
    <scope>NUCLEOTIDE SEQUENCE [LARGE SCALE GENOMIC DNA]</scope>
    <source>
        <strain evidence="3 4">CBS 271.37</strain>
    </source>
</reference>
<dbReference type="Proteomes" id="UP000053029">
    <property type="component" value="Unassembled WGS sequence"/>
</dbReference>
<keyword evidence="2" id="KW-0812">Transmembrane</keyword>